<sequence length="223" mass="24115">MKDGSDIPRSAAGQNFKEKIDNFLALRESIMASANLVSIQSPGAALLSRGQDTSPHLINTMFFRSEGLAEFQVKVHPLSYLVNQEIEDNADKEDKHTLTRAYAQVEELKNTIKRKKPACFDGVEIPIHCPHNAAPSNPVPANNTTSNSKNPASSNEHISNTLPRNNATDSSNSKPQSNPTPQFCYQSSFDEAAPVPAGLPSLRNIAATPHLANSANTSASFAY</sequence>
<feature type="region of interest" description="Disordered" evidence="1">
    <location>
        <begin position="134"/>
        <end position="186"/>
    </location>
</feature>
<evidence type="ECO:0000313" key="3">
    <source>
        <dbReference type="Proteomes" id="UP000054018"/>
    </source>
</evidence>
<dbReference type="AlphaFoldDB" id="A0A0C9XT48"/>
<dbReference type="EMBL" id="KN833889">
    <property type="protein sequence ID" value="KIK15480.1"/>
    <property type="molecule type" value="Genomic_DNA"/>
</dbReference>
<reference evidence="3" key="2">
    <citation type="submission" date="2015-01" db="EMBL/GenBank/DDBJ databases">
        <title>Evolutionary Origins and Diversification of the Mycorrhizal Mutualists.</title>
        <authorList>
            <consortium name="DOE Joint Genome Institute"/>
            <consortium name="Mycorrhizal Genomics Consortium"/>
            <person name="Kohler A."/>
            <person name="Kuo A."/>
            <person name="Nagy L.G."/>
            <person name="Floudas D."/>
            <person name="Copeland A."/>
            <person name="Barry K.W."/>
            <person name="Cichocki N."/>
            <person name="Veneault-Fourrey C."/>
            <person name="LaButti K."/>
            <person name="Lindquist E.A."/>
            <person name="Lipzen A."/>
            <person name="Lundell T."/>
            <person name="Morin E."/>
            <person name="Murat C."/>
            <person name="Riley R."/>
            <person name="Ohm R."/>
            <person name="Sun H."/>
            <person name="Tunlid A."/>
            <person name="Henrissat B."/>
            <person name="Grigoriev I.V."/>
            <person name="Hibbett D.S."/>
            <person name="Martin F."/>
        </authorList>
    </citation>
    <scope>NUCLEOTIDE SEQUENCE [LARGE SCALE GENOMIC DNA]</scope>
    <source>
        <strain evidence="3">441</strain>
    </source>
</reference>
<keyword evidence="3" id="KW-1185">Reference proteome</keyword>
<evidence type="ECO:0000313" key="2">
    <source>
        <dbReference type="EMBL" id="KIK15480.1"/>
    </source>
</evidence>
<organism evidence="2 3">
    <name type="scientific">Pisolithus microcarpus 441</name>
    <dbReference type="NCBI Taxonomy" id="765257"/>
    <lineage>
        <taxon>Eukaryota</taxon>
        <taxon>Fungi</taxon>
        <taxon>Dikarya</taxon>
        <taxon>Basidiomycota</taxon>
        <taxon>Agaricomycotina</taxon>
        <taxon>Agaricomycetes</taxon>
        <taxon>Agaricomycetidae</taxon>
        <taxon>Boletales</taxon>
        <taxon>Sclerodermatineae</taxon>
        <taxon>Pisolithaceae</taxon>
        <taxon>Pisolithus</taxon>
    </lineage>
</organism>
<gene>
    <name evidence="2" type="ORF">PISMIDRAFT_16494</name>
</gene>
<evidence type="ECO:0000256" key="1">
    <source>
        <dbReference type="SAM" id="MobiDB-lite"/>
    </source>
</evidence>
<reference evidence="2 3" key="1">
    <citation type="submission" date="2014-04" db="EMBL/GenBank/DDBJ databases">
        <authorList>
            <consortium name="DOE Joint Genome Institute"/>
            <person name="Kuo A."/>
            <person name="Kohler A."/>
            <person name="Costa M.D."/>
            <person name="Nagy L.G."/>
            <person name="Floudas D."/>
            <person name="Copeland A."/>
            <person name="Barry K.W."/>
            <person name="Cichocki N."/>
            <person name="Veneault-Fourrey C."/>
            <person name="LaButti K."/>
            <person name="Lindquist E.A."/>
            <person name="Lipzen A."/>
            <person name="Lundell T."/>
            <person name="Morin E."/>
            <person name="Murat C."/>
            <person name="Sun H."/>
            <person name="Tunlid A."/>
            <person name="Henrissat B."/>
            <person name="Grigoriev I.V."/>
            <person name="Hibbett D.S."/>
            <person name="Martin F."/>
            <person name="Nordberg H.P."/>
            <person name="Cantor M.N."/>
            <person name="Hua S.X."/>
        </authorList>
    </citation>
    <scope>NUCLEOTIDE SEQUENCE [LARGE SCALE GENOMIC DNA]</scope>
    <source>
        <strain evidence="2 3">441</strain>
    </source>
</reference>
<protein>
    <submittedName>
        <fullName evidence="2">Uncharacterized protein</fullName>
    </submittedName>
</protein>
<dbReference type="STRING" id="765257.A0A0C9XT48"/>
<name>A0A0C9XT48_9AGAM</name>
<feature type="compositionally biased region" description="Low complexity" evidence="1">
    <location>
        <begin position="134"/>
        <end position="148"/>
    </location>
</feature>
<dbReference type="HOGENOM" id="CLU_1240562_0_0_1"/>
<dbReference type="OrthoDB" id="2692223at2759"/>
<proteinExistence type="predicted"/>
<feature type="compositionally biased region" description="Polar residues" evidence="1">
    <location>
        <begin position="149"/>
        <end position="186"/>
    </location>
</feature>
<dbReference type="Proteomes" id="UP000054018">
    <property type="component" value="Unassembled WGS sequence"/>
</dbReference>
<accession>A0A0C9XT48</accession>